<dbReference type="EMBL" id="CP002101">
    <property type="protein sequence ID" value="AEH61161.1"/>
    <property type="molecule type" value="Genomic_DNA"/>
</dbReference>
<sequence>MNTPKDINVFVVKANMKYYIVKMIGSSNYTMLCPECKEKYVYIRGNYVDRKWIPYDRGWVLKSTLEEKRKYRENVEKKSESYILIHGKIISPMLKIIRLFRNPYVNNNCK</sequence>
<dbReference type="AlphaFoldDB" id="F7XN45"/>
<dbReference type="KEGG" id="mzh:Mzhil_1310"/>
<protein>
    <submittedName>
        <fullName evidence="1">Uncharacterized protein</fullName>
    </submittedName>
</protein>
<dbReference type="Proteomes" id="UP000006622">
    <property type="component" value="Chromosome"/>
</dbReference>
<reference evidence="1" key="1">
    <citation type="submission" date="2010-07" db="EMBL/GenBank/DDBJ databases">
        <title>The complete genome of Methanosalsum zhilinae DSM 4017.</title>
        <authorList>
            <consortium name="US DOE Joint Genome Institute (JGI-PGF)"/>
            <person name="Lucas S."/>
            <person name="Copeland A."/>
            <person name="Lapidus A."/>
            <person name="Glavina del Rio T."/>
            <person name="Dalin E."/>
            <person name="Tice H."/>
            <person name="Bruce D."/>
            <person name="Goodwin L."/>
            <person name="Pitluck S."/>
            <person name="Kyrpides N."/>
            <person name="Mavromatis K."/>
            <person name="Ovchinnikova G."/>
            <person name="Daligault H."/>
            <person name="Detter J.C."/>
            <person name="Han C."/>
            <person name="Tapia R."/>
            <person name="Larimer F."/>
            <person name="Land M."/>
            <person name="Hauser L."/>
            <person name="Markowitz V."/>
            <person name="Cheng J.-F."/>
            <person name="Hugenholtz P."/>
            <person name="Woyke T."/>
            <person name="Wu D."/>
            <person name="Spring S."/>
            <person name="Schueler E."/>
            <person name="Brambilla E."/>
            <person name="Klenk H.-P."/>
            <person name="Eisen J.A."/>
        </authorList>
    </citation>
    <scope>NUCLEOTIDE SEQUENCE</scope>
    <source>
        <strain evidence="1">DSM 4017</strain>
    </source>
</reference>
<dbReference type="RefSeq" id="WP_013898598.1">
    <property type="nucleotide sequence ID" value="NC_015676.1"/>
</dbReference>
<organism evidence="1 2">
    <name type="scientific">Methanosalsum zhilinae (strain DSM 4017 / NBRC 107636 / OCM 62 / WeN5)</name>
    <name type="common">Methanohalophilus zhilinae</name>
    <dbReference type="NCBI Taxonomy" id="679901"/>
    <lineage>
        <taxon>Archaea</taxon>
        <taxon>Methanobacteriati</taxon>
        <taxon>Methanobacteriota</taxon>
        <taxon>Stenosarchaea group</taxon>
        <taxon>Methanomicrobia</taxon>
        <taxon>Methanosarcinales</taxon>
        <taxon>Methanosarcinaceae</taxon>
        <taxon>Methanosalsum</taxon>
    </lineage>
</organism>
<dbReference type="GeneID" id="10822946"/>
<evidence type="ECO:0000313" key="1">
    <source>
        <dbReference type="EMBL" id="AEH61161.1"/>
    </source>
</evidence>
<gene>
    <name evidence="1" type="ordered locus">Mzhil_1310</name>
</gene>
<evidence type="ECO:0000313" key="2">
    <source>
        <dbReference type="Proteomes" id="UP000006622"/>
    </source>
</evidence>
<dbReference type="HOGENOM" id="CLU_2165317_0_0_2"/>
<name>F7XN45_METZD</name>
<keyword evidence="2" id="KW-1185">Reference proteome</keyword>
<accession>F7XN45</accession>
<proteinExistence type="predicted"/>